<comment type="caution">
    <text evidence="1">The sequence shown here is derived from an EMBL/GenBank/DDBJ whole genome shotgun (WGS) entry which is preliminary data.</text>
</comment>
<gene>
    <name evidence="1" type="ORF">PG997_005096</name>
</gene>
<dbReference type="RefSeq" id="XP_066673029.1">
    <property type="nucleotide sequence ID" value="XM_066809411.1"/>
</dbReference>
<reference evidence="1 2" key="1">
    <citation type="submission" date="2023-01" db="EMBL/GenBank/DDBJ databases">
        <title>Analysis of 21 Apiospora genomes using comparative genomics revels a genus with tremendous synthesis potential of carbohydrate active enzymes and secondary metabolites.</title>
        <authorList>
            <person name="Sorensen T."/>
        </authorList>
    </citation>
    <scope>NUCLEOTIDE SEQUENCE [LARGE SCALE GENOMIC DNA]</scope>
    <source>
        <strain evidence="1 2">CBS 114990</strain>
    </source>
</reference>
<dbReference type="Proteomes" id="UP001433268">
    <property type="component" value="Unassembled WGS sequence"/>
</dbReference>
<name>A0ABR1X3Z2_9PEZI</name>
<sequence>MFSGEYGAWTVPYGLCYGVHEVEGELTYYPPGITSTAAGPLETVDEESAIGGESSVDVAARECKGDVNMQNLICAMWEVCKRSPSTAREVRVSKKKSETRYGAWTAPPGSKFVTTAAVVGVLAVKVVS</sequence>
<keyword evidence="2" id="KW-1185">Reference proteome</keyword>
<accession>A0ABR1X3Z2</accession>
<dbReference type="GeneID" id="92042471"/>
<proteinExistence type="predicted"/>
<protein>
    <submittedName>
        <fullName evidence="1">Uncharacterized protein</fullName>
    </submittedName>
</protein>
<organism evidence="1 2">
    <name type="scientific">Apiospora hydei</name>
    <dbReference type="NCBI Taxonomy" id="1337664"/>
    <lineage>
        <taxon>Eukaryota</taxon>
        <taxon>Fungi</taxon>
        <taxon>Dikarya</taxon>
        <taxon>Ascomycota</taxon>
        <taxon>Pezizomycotina</taxon>
        <taxon>Sordariomycetes</taxon>
        <taxon>Xylariomycetidae</taxon>
        <taxon>Amphisphaeriales</taxon>
        <taxon>Apiosporaceae</taxon>
        <taxon>Apiospora</taxon>
    </lineage>
</organism>
<evidence type="ECO:0000313" key="1">
    <source>
        <dbReference type="EMBL" id="KAK8090135.1"/>
    </source>
</evidence>
<dbReference type="EMBL" id="JAQQWN010000004">
    <property type="protein sequence ID" value="KAK8090135.1"/>
    <property type="molecule type" value="Genomic_DNA"/>
</dbReference>
<evidence type="ECO:0000313" key="2">
    <source>
        <dbReference type="Proteomes" id="UP001433268"/>
    </source>
</evidence>